<dbReference type="STRING" id="996342.SAMN05443551_4052"/>
<dbReference type="RefSeq" id="WP_084066306.1">
    <property type="nucleotide sequence ID" value="NZ_FQXC01000007.1"/>
</dbReference>
<dbReference type="OrthoDB" id="7740737at2"/>
<protein>
    <submittedName>
        <fullName evidence="1">Homeodomain-like domain-containing protein</fullName>
    </submittedName>
</protein>
<keyword evidence="1" id="KW-0371">Homeobox</keyword>
<accession>A0A1M5XNJ6</accession>
<organism evidence="1 2">
    <name type="scientific">Marivita hallyeonensis</name>
    <dbReference type="NCBI Taxonomy" id="996342"/>
    <lineage>
        <taxon>Bacteria</taxon>
        <taxon>Pseudomonadati</taxon>
        <taxon>Pseudomonadota</taxon>
        <taxon>Alphaproteobacteria</taxon>
        <taxon>Rhodobacterales</taxon>
        <taxon>Roseobacteraceae</taxon>
        <taxon>Marivita</taxon>
    </lineage>
</organism>
<dbReference type="AlphaFoldDB" id="A0A1M5XNJ6"/>
<proteinExistence type="predicted"/>
<evidence type="ECO:0000313" key="1">
    <source>
        <dbReference type="EMBL" id="SHI01336.1"/>
    </source>
</evidence>
<name>A0A1M5XNJ6_9RHOB</name>
<keyword evidence="1" id="KW-0238">DNA-binding</keyword>
<evidence type="ECO:0000313" key="2">
    <source>
        <dbReference type="Proteomes" id="UP000184221"/>
    </source>
</evidence>
<keyword evidence="2" id="KW-1185">Reference proteome</keyword>
<dbReference type="EMBL" id="FQXC01000007">
    <property type="protein sequence ID" value="SHI01336.1"/>
    <property type="molecule type" value="Genomic_DNA"/>
</dbReference>
<dbReference type="Proteomes" id="UP000184221">
    <property type="component" value="Unassembled WGS sequence"/>
</dbReference>
<reference evidence="1 2" key="1">
    <citation type="submission" date="2016-11" db="EMBL/GenBank/DDBJ databases">
        <authorList>
            <person name="Jaros S."/>
            <person name="Januszkiewicz K."/>
            <person name="Wedrychowicz H."/>
        </authorList>
    </citation>
    <scope>NUCLEOTIDE SEQUENCE [LARGE SCALE GENOMIC DNA]</scope>
    <source>
        <strain evidence="1 2">DSM 29431</strain>
    </source>
</reference>
<sequence length="194" mass="21511">MKPGRPKRLKLEERIELARRYHAGETPRVLAEAYGVSRRHVTRLAKEEQGDGQEVRDPSVAVSFRAATSEMAAFDAAWQARGFTSRSQALQAVVRARCGLLDLMRDDLRAFSETLQQAQDVADSGRVLAKAVQRGKLTLSPENRATLVALYDLAQRTYRDLAALKASACQRRGVGWDAADPEASDVHEELVDHV</sequence>
<gene>
    <name evidence="1" type="ORF">SAMN05443551_4052</name>
</gene>
<dbReference type="Pfam" id="PF13384">
    <property type="entry name" value="HTH_23"/>
    <property type="match status" value="1"/>
</dbReference>
<dbReference type="GO" id="GO:0003677">
    <property type="term" value="F:DNA binding"/>
    <property type="evidence" value="ECO:0007669"/>
    <property type="project" value="UniProtKB-KW"/>
</dbReference>